<sequence length="215" mass="22428">MKTTAGTTAPTRSETADAIAVILYAAAALVTVAFATILRVAGTFRDSGIAWSIPIDEQPISATTDSGAISVEGIAQDVMVFATGVNAVSVGAIIAAITLWALAALLVIGSVTLVAWNFLRGRFFVRGNARAFDVIGWTLVVAPILIVMFETMGRNGVTSALGLGEGEPAHPIEFWSVAPIFATGVTVGLIAVAFRRGIRLQNEKLALEKDTEGLV</sequence>
<organism evidence="2 3">
    <name type="scientific">Microbacterium oxydans</name>
    <dbReference type="NCBI Taxonomy" id="82380"/>
    <lineage>
        <taxon>Bacteria</taxon>
        <taxon>Bacillati</taxon>
        <taxon>Actinomycetota</taxon>
        <taxon>Actinomycetes</taxon>
        <taxon>Micrococcales</taxon>
        <taxon>Microbacteriaceae</taxon>
        <taxon>Microbacterium</taxon>
    </lineage>
</organism>
<protein>
    <recommendedName>
        <fullName evidence="4">DUF2975 domain-containing protein</fullName>
    </recommendedName>
</protein>
<dbReference type="RefSeq" id="WP_127012688.1">
    <property type="nucleotide sequence ID" value="NZ_CP031422.1"/>
</dbReference>
<evidence type="ECO:0000313" key="2">
    <source>
        <dbReference type="EMBL" id="AZS41882.1"/>
    </source>
</evidence>
<evidence type="ECO:0000256" key="1">
    <source>
        <dbReference type="SAM" id="Phobius"/>
    </source>
</evidence>
<evidence type="ECO:0008006" key="4">
    <source>
        <dbReference type="Google" id="ProtNLM"/>
    </source>
</evidence>
<feature type="transmembrane region" description="Helical" evidence="1">
    <location>
        <begin position="172"/>
        <end position="194"/>
    </location>
</feature>
<gene>
    <name evidence="2" type="ORF">CVS54_03244</name>
</gene>
<dbReference type="KEGG" id="moy:CVS54_03244"/>
<keyword evidence="1" id="KW-1133">Transmembrane helix</keyword>
<proteinExistence type="predicted"/>
<dbReference type="Proteomes" id="UP000274841">
    <property type="component" value="Chromosome"/>
</dbReference>
<dbReference type="EMBL" id="CP031422">
    <property type="protein sequence ID" value="AZS41882.1"/>
    <property type="molecule type" value="Genomic_DNA"/>
</dbReference>
<feature type="transmembrane region" description="Helical" evidence="1">
    <location>
        <begin position="21"/>
        <end position="41"/>
    </location>
</feature>
<keyword evidence="1" id="KW-0812">Transmembrane</keyword>
<feature type="transmembrane region" description="Helical" evidence="1">
    <location>
        <begin position="93"/>
        <end position="119"/>
    </location>
</feature>
<evidence type="ECO:0000313" key="3">
    <source>
        <dbReference type="Proteomes" id="UP000274841"/>
    </source>
</evidence>
<accession>A0A3S9WP22</accession>
<name>A0A3S9WP22_9MICO</name>
<keyword evidence="1" id="KW-0472">Membrane</keyword>
<reference evidence="2 3" key="1">
    <citation type="submission" date="2018-08" db="EMBL/GenBank/DDBJ databases">
        <title>Microbacterium oxydans strain HG3.</title>
        <authorList>
            <person name="ORTET P."/>
        </authorList>
    </citation>
    <scope>NUCLEOTIDE SEQUENCE [LARGE SCALE GENOMIC DNA]</scope>
    <source>
        <strain evidence="2 3">HG3</strain>
    </source>
</reference>
<feature type="transmembrane region" description="Helical" evidence="1">
    <location>
        <begin position="131"/>
        <end position="152"/>
    </location>
</feature>
<dbReference type="AlphaFoldDB" id="A0A3S9WP22"/>